<comment type="caution">
    <text evidence="2">The sequence shown here is derived from an EMBL/GenBank/DDBJ whole genome shotgun (WGS) entry which is preliminary data.</text>
</comment>
<feature type="domain" description="N-acetyltransferase" evidence="1">
    <location>
        <begin position="1"/>
        <end position="156"/>
    </location>
</feature>
<dbReference type="SUPFAM" id="SSF55718">
    <property type="entry name" value="SCP-like"/>
    <property type="match status" value="1"/>
</dbReference>
<accession>A0A9D1A673</accession>
<reference evidence="2" key="1">
    <citation type="submission" date="2020-10" db="EMBL/GenBank/DDBJ databases">
        <authorList>
            <person name="Gilroy R."/>
        </authorList>
    </citation>
    <scope>NUCLEOTIDE SEQUENCE</scope>
    <source>
        <strain evidence="2">CHK180-2868</strain>
    </source>
</reference>
<dbReference type="InterPro" id="IPR051554">
    <property type="entry name" value="Acetyltransferase_Eis"/>
</dbReference>
<dbReference type="Pfam" id="PF13527">
    <property type="entry name" value="Acetyltransf_9"/>
    <property type="match status" value="1"/>
</dbReference>
<dbReference type="InterPro" id="IPR036527">
    <property type="entry name" value="SCP2_sterol-bd_dom_sf"/>
</dbReference>
<dbReference type="Gene3D" id="3.40.630.30">
    <property type="match status" value="1"/>
</dbReference>
<name>A0A9D1A673_9FIRM</name>
<dbReference type="GO" id="GO:0030649">
    <property type="term" value="P:aminoglycoside antibiotic catabolic process"/>
    <property type="evidence" value="ECO:0007669"/>
    <property type="project" value="TreeGrafter"/>
</dbReference>
<dbReference type="InterPro" id="IPR025559">
    <property type="entry name" value="Eis_dom"/>
</dbReference>
<dbReference type="PANTHER" id="PTHR37817">
    <property type="entry name" value="N-ACETYLTRANSFERASE EIS"/>
    <property type="match status" value="1"/>
</dbReference>
<evidence type="ECO:0000313" key="3">
    <source>
        <dbReference type="Proteomes" id="UP000824250"/>
    </source>
</evidence>
<dbReference type="SUPFAM" id="SSF55729">
    <property type="entry name" value="Acyl-CoA N-acyltransferases (Nat)"/>
    <property type="match status" value="1"/>
</dbReference>
<dbReference type="InterPro" id="IPR000182">
    <property type="entry name" value="GNAT_dom"/>
</dbReference>
<dbReference type="PROSITE" id="PS51186">
    <property type="entry name" value="GNAT"/>
    <property type="match status" value="1"/>
</dbReference>
<gene>
    <name evidence="2" type="ORF">IAB28_07210</name>
</gene>
<dbReference type="PANTHER" id="PTHR37817:SF1">
    <property type="entry name" value="N-ACETYLTRANSFERASE EIS"/>
    <property type="match status" value="1"/>
</dbReference>
<evidence type="ECO:0000259" key="1">
    <source>
        <dbReference type="PROSITE" id="PS51186"/>
    </source>
</evidence>
<evidence type="ECO:0000313" key="2">
    <source>
        <dbReference type="EMBL" id="HIR05740.1"/>
    </source>
</evidence>
<reference evidence="2" key="2">
    <citation type="journal article" date="2021" name="PeerJ">
        <title>Extensive microbial diversity within the chicken gut microbiome revealed by metagenomics and culture.</title>
        <authorList>
            <person name="Gilroy R."/>
            <person name="Ravi A."/>
            <person name="Getino M."/>
            <person name="Pursley I."/>
            <person name="Horton D.L."/>
            <person name="Alikhan N.F."/>
            <person name="Baker D."/>
            <person name="Gharbi K."/>
            <person name="Hall N."/>
            <person name="Watson M."/>
            <person name="Adriaenssens E.M."/>
            <person name="Foster-Nyarko E."/>
            <person name="Jarju S."/>
            <person name="Secka A."/>
            <person name="Antonio M."/>
            <person name="Oren A."/>
            <person name="Chaudhuri R.R."/>
            <person name="La Ragione R."/>
            <person name="Hildebrand F."/>
            <person name="Pallen M.J."/>
        </authorList>
    </citation>
    <scope>NUCLEOTIDE SEQUENCE</scope>
    <source>
        <strain evidence="2">CHK180-2868</strain>
    </source>
</reference>
<dbReference type="Proteomes" id="UP000824250">
    <property type="component" value="Unassembled WGS sequence"/>
</dbReference>
<protein>
    <submittedName>
        <fullName evidence="2">GNAT family N-acetyltransferase</fullName>
    </submittedName>
</protein>
<proteinExistence type="predicted"/>
<dbReference type="GO" id="GO:0034069">
    <property type="term" value="F:aminoglycoside N-acetyltransferase activity"/>
    <property type="evidence" value="ECO:0007669"/>
    <property type="project" value="TreeGrafter"/>
</dbReference>
<organism evidence="2 3">
    <name type="scientific">Candidatus Copromonas faecavium</name>
    <name type="common">nom. illeg.</name>
    <dbReference type="NCBI Taxonomy" id="2840740"/>
    <lineage>
        <taxon>Bacteria</taxon>
        <taxon>Bacillati</taxon>
        <taxon>Bacillota</taxon>
        <taxon>Clostridia</taxon>
        <taxon>Lachnospirales</taxon>
        <taxon>Lachnospiraceae</taxon>
        <taxon>Candidatus Copromonas (nom. illeg.)</taxon>
    </lineage>
</organism>
<dbReference type="InterPro" id="IPR016181">
    <property type="entry name" value="Acyl_CoA_acyltransferase"/>
</dbReference>
<dbReference type="EMBL" id="DVGC01000038">
    <property type="protein sequence ID" value="HIR05740.1"/>
    <property type="molecule type" value="Genomic_DNA"/>
</dbReference>
<sequence length="341" mass="40360">MIRYLEEQEKGRCRELWEEAFPDDTKPFGDYYFKEKMKDNHVLVCEEEGRIVSMLHRNPYRIYMRGTECVCDYIVGVSTAVSERHKGHMRNLILSVLRDMQEERMPFTFLMPARESLYLPYDFRFIFNQPRWVLRYGADIRREPCAGKLLAADLAEWQNAWLKRQYEVFAIRDEAYINRMQKELESEDGIIRLIYDGDWFVGMESEWGLKEREQRYLYTGERYRTLASEKPAIMARIVCLPEFLKQIRLSEDCREDEMTLEIGVSDLFVPQNQGVWKWHLTKEGSEAVQESRFIARGKTAVISIAEMTQWLFGCQIPVAVAEIPYGTEIEPFRGVFLDEVV</sequence>
<dbReference type="AlphaFoldDB" id="A0A9D1A673"/>
<dbReference type="Gene3D" id="3.30.1050.10">
    <property type="entry name" value="SCP2 sterol-binding domain"/>
    <property type="match status" value="1"/>
</dbReference>
<dbReference type="Pfam" id="PF13530">
    <property type="entry name" value="SCP2_2"/>
    <property type="match status" value="1"/>
</dbReference>